<gene>
    <name evidence="1" type="ORF">URODEC1_LOCUS72290</name>
</gene>
<reference evidence="1" key="1">
    <citation type="submission" date="2024-10" db="EMBL/GenBank/DDBJ databases">
        <authorList>
            <person name="Ryan C."/>
        </authorList>
    </citation>
    <scope>NUCLEOTIDE SEQUENCE [LARGE SCALE GENOMIC DNA]</scope>
</reference>
<name>A0ABC9C6B6_9POAL</name>
<dbReference type="Proteomes" id="UP001497457">
    <property type="component" value="Chromosome 29rd"/>
</dbReference>
<protein>
    <submittedName>
        <fullName evidence="1">Uncharacterized protein</fullName>
    </submittedName>
</protein>
<accession>A0ABC9C6B6</accession>
<evidence type="ECO:0000313" key="2">
    <source>
        <dbReference type="Proteomes" id="UP001497457"/>
    </source>
</evidence>
<evidence type="ECO:0000313" key="1">
    <source>
        <dbReference type="EMBL" id="CAL5014991.1"/>
    </source>
</evidence>
<keyword evidence="2" id="KW-1185">Reference proteome</keyword>
<organism evidence="1 2">
    <name type="scientific">Urochloa decumbens</name>
    <dbReference type="NCBI Taxonomy" id="240449"/>
    <lineage>
        <taxon>Eukaryota</taxon>
        <taxon>Viridiplantae</taxon>
        <taxon>Streptophyta</taxon>
        <taxon>Embryophyta</taxon>
        <taxon>Tracheophyta</taxon>
        <taxon>Spermatophyta</taxon>
        <taxon>Magnoliopsida</taxon>
        <taxon>Liliopsida</taxon>
        <taxon>Poales</taxon>
        <taxon>Poaceae</taxon>
        <taxon>PACMAD clade</taxon>
        <taxon>Panicoideae</taxon>
        <taxon>Panicodae</taxon>
        <taxon>Paniceae</taxon>
        <taxon>Melinidinae</taxon>
        <taxon>Urochloa</taxon>
    </lineage>
</organism>
<dbReference type="AlphaFoldDB" id="A0ABC9C6B6"/>
<proteinExistence type="predicted"/>
<dbReference type="EMBL" id="OZ075139">
    <property type="protein sequence ID" value="CAL5014991.1"/>
    <property type="molecule type" value="Genomic_DNA"/>
</dbReference>
<sequence length="81" mass="9301">MVLKTSELGNMGFMAMFDGKRCMVTRIELNWCILHCWRSVGFEIKLWELATGAVFMMFSRSQGLVTIFQCGSVLELLELNM</sequence>